<comment type="caution">
    <text evidence="2">The sequence shown here is derived from an EMBL/GenBank/DDBJ whole genome shotgun (WGS) entry which is preliminary data.</text>
</comment>
<dbReference type="AlphaFoldDB" id="A0A2U2AE65"/>
<proteinExistence type="predicted"/>
<dbReference type="OrthoDB" id="6401922at2"/>
<name>A0A2U2AE65_9GAMM</name>
<evidence type="ECO:0000256" key="1">
    <source>
        <dbReference type="SAM" id="SignalP"/>
    </source>
</evidence>
<keyword evidence="3" id="KW-1185">Reference proteome</keyword>
<organism evidence="2 3">
    <name type="scientific">Ignatzschineria ureiclastica</name>
    <dbReference type="NCBI Taxonomy" id="472582"/>
    <lineage>
        <taxon>Bacteria</taxon>
        <taxon>Pseudomonadati</taxon>
        <taxon>Pseudomonadota</taxon>
        <taxon>Gammaproteobacteria</taxon>
        <taxon>Cardiobacteriales</taxon>
        <taxon>Ignatzschineriaceae</taxon>
        <taxon>Ignatzschineria</taxon>
    </lineage>
</organism>
<evidence type="ECO:0000313" key="3">
    <source>
        <dbReference type="Proteomes" id="UP000245020"/>
    </source>
</evidence>
<feature type="signal peptide" evidence="1">
    <location>
        <begin position="1"/>
        <end position="24"/>
    </location>
</feature>
<evidence type="ECO:0000313" key="2">
    <source>
        <dbReference type="EMBL" id="PWD80954.1"/>
    </source>
</evidence>
<dbReference type="Proteomes" id="UP000245020">
    <property type="component" value="Unassembled WGS sequence"/>
</dbReference>
<accession>A0A2U2AE65</accession>
<protein>
    <submittedName>
        <fullName evidence="2">Uncharacterized protein</fullName>
    </submittedName>
</protein>
<dbReference type="EMBL" id="QEWQ01000004">
    <property type="protein sequence ID" value="PWD80954.1"/>
    <property type="molecule type" value="Genomic_DNA"/>
</dbReference>
<dbReference type="RefSeq" id="WP_109189604.1">
    <property type="nucleotide sequence ID" value="NZ_BMYA01000002.1"/>
</dbReference>
<feature type="chain" id="PRO_5015533192" evidence="1">
    <location>
        <begin position="25"/>
        <end position="124"/>
    </location>
</feature>
<sequence length="124" mass="14142">MRRLLQRVSLLLLCACSFGAVTWASDYILATEAKVYEGYIRKVCGEVATVDVTEEAIYLNFVQPYPKEPFYGFIWREDLADIGSLEWAQSLAKQEVCLTGHIDSYENVPLMIITDRDQVEVIDL</sequence>
<gene>
    <name evidence="2" type="ORF">DC083_07585</name>
</gene>
<reference evidence="3" key="1">
    <citation type="submission" date="2018-05" db="EMBL/GenBank/DDBJ databases">
        <title>Ignatzschineria dubaiensis sp. nov., isolated from necrotic foot tissues of dromedaries (Camelus dromedarius) and associated maggots in Dubai, United Arab Emirates.</title>
        <authorList>
            <person name="Tsang C.C."/>
            <person name="Tang J.Y.M."/>
            <person name="Fong J.Y.H."/>
            <person name="Kinne J."/>
            <person name="Lee H.H."/>
            <person name="Joseph M."/>
            <person name="Jose S."/>
            <person name="Schuster R.K."/>
            <person name="Tang Y."/>
            <person name="Sivakumar S."/>
            <person name="Chen J.H.K."/>
            <person name="Teng J.L.L."/>
            <person name="Lau S.K.P."/>
            <person name="Wernery U."/>
            <person name="Woo P.C.Y."/>
        </authorList>
    </citation>
    <scope>NUCLEOTIDE SEQUENCE [LARGE SCALE GENOMIC DNA]</scope>
    <source>
        <strain evidence="3">KCTC 22644</strain>
    </source>
</reference>
<keyword evidence="1" id="KW-0732">Signal</keyword>